<gene>
    <name evidence="1" type="ORF">EQP59_00920</name>
</gene>
<accession>A0A410JPI6</accession>
<name>A0A410JPI6_ORNRH</name>
<organism evidence="1 2">
    <name type="scientific">Ornithobacterium rhinotracheale</name>
    <dbReference type="NCBI Taxonomy" id="28251"/>
    <lineage>
        <taxon>Bacteria</taxon>
        <taxon>Pseudomonadati</taxon>
        <taxon>Bacteroidota</taxon>
        <taxon>Flavobacteriia</taxon>
        <taxon>Flavobacteriales</taxon>
        <taxon>Weeksellaceae</taxon>
        <taxon>Ornithobacterium</taxon>
    </lineage>
</organism>
<evidence type="ECO:0000313" key="1">
    <source>
        <dbReference type="EMBL" id="QAR30021.1"/>
    </source>
</evidence>
<dbReference type="AlphaFoldDB" id="A0A410JPI6"/>
<sequence>MIANELGAGNRDYKTKSPIFNNVNNMLEATNPQKLWDKIAFYNFVQRPMSSLDSPDLPPQILTKLGLFSFN</sequence>
<dbReference type="OrthoDB" id="1246703at2"/>
<protein>
    <submittedName>
        <fullName evidence="1">Uncharacterized protein</fullName>
    </submittedName>
</protein>
<evidence type="ECO:0000313" key="2">
    <source>
        <dbReference type="Proteomes" id="UP000287701"/>
    </source>
</evidence>
<proteinExistence type="predicted"/>
<dbReference type="Proteomes" id="UP000287701">
    <property type="component" value="Chromosome"/>
</dbReference>
<reference evidence="1 2" key="1">
    <citation type="submission" date="2019-01" db="EMBL/GenBank/DDBJ databases">
        <title>Whole Genome of Ornithobacterium rhinotracheale FARPER-174b.</title>
        <authorList>
            <person name="Tataje-Lavanda L.A."/>
            <person name="Montalvan A."/>
            <person name="Montesinos R."/>
            <person name="Zimic M."/>
            <person name="Fernandez-Sanchez M."/>
            <person name="Fernandez-Diaz M."/>
        </authorList>
    </citation>
    <scope>NUCLEOTIDE SEQUENCE [LARGE SCALE GENOMIC DNA]</scope>
    <source>
        <strain evidence="1 2">FARPER-174b</strain>
    </source>
</reference>
<dbReference type="EMBL" id="CP035107">
    <property type="protein sequence ID" value="QAR30021.1"/>
    <property type="molecule type" value="Genomic_DNA"/>
</dbReference>